<sequence>MPYPSLKDDGRCVVLDLHGARVEEALALALRVVAAAQSRGRAQVQLIHGSSTTDAYGLRRTIKQALHQALKEGRFAPYVTQALTTDAALILSLDVTARPDPQRLQLAELWPR</sequence>
<protein>
    <recommendedName>
        <fullName evidence="1">Smr domain-containing protein</fullName>
    </recommendedName>
</protein>
<dbReference type="AlphaFoldDB" id="A0A7V2F664"/>
<organism evidence="2">
    <name type="scientific">Rhodothermus marinus</name>
    <name type="common">Rhodothermus obamensis</name>
    <dbReference type="NCBI Taxonomy" id="29549"/>
    <lineage>
        <taxon>Bacteria</taxon>
        <taxon>Pseudomonadati</taxon>
        <taxon>Rhodothermota</taxon>
        <taxon>Rhodothermia</taxon>
        <taxon>Rhodothermales</taxon>
        <taxon>Rhodothermaceae</taxon>
        <taxon>Rhodothermus</taxon>
    </lineage>
</organism>
<dbReference type="SUPFAM" id="SSF160443">
    <property type="entry name" value="SMR domain-like"/>
    <property type="match status" value="1"/>
</dbReference>
<name>A0A7V2F664_RHOMR</name>
<accession>A0A7V2F664</accession>
<dbReference type="PROSITE" id="PS50828">
    <property type="entry name" value="SMR"/>
    <property type="match status" value="1"/>
</dbReference>
<evidence type="ECO:0000313" key="2">
    <source>
        <dbReference type="EMBL" id="HER96204.1"/>
    </source>
</evidence>
<dbReference type="EMBL" id="DSGB01000005">
    <property type="protein sequence ID" value="HER96204.1"/>
    <property type="molecule type" value="Genomic_DNA"/>
</dbReference>
<feature type="domain" description="Smr" evidence="1">
    <location>
        <begin position="15"/>
        <end position="94"/>
    </location>
</feature>
<reference evidence="2" key="1">
    <citation type="journal article" date="2020" name="mSystems">
        <title>Genome- and Community-Level Interaction Insights into Carbon Utilization and Element Cycling Functions of Hydrothermarchaeota in Hydrothermal Sediment.</title>
        <authorList>
            <person name="Zhou Z."/>
            <person name="Liu Y."/>
            <person name="Xu W."/>
            <person name="Pan J."/>
            <person name="Luo Z.H."/>
            <person name="Li M."/>
        </authorList>
    </citation>
    <scope>NUCLEOTIDE SEQUENCE [LARGE SCALE GENOMIC DNA]</scope>
    <source>
        <strain evidence="2">SpSt-143</strain>
    </source>
</reference>
<gene>
    <name evidence="2" type="ORF">ENO59_06765</name>
</gene>
<dbReference type="Pfam" id="PF01713">
    <property type="entry name" value="Smr"/>
    <property type="match status" value="1"/>
</dbReference>
<proteinExistence type="predicted"/>
<dbReference type="InterPro" id="IPR036063">
    <property type="entry name" value="Smr_dom_sf"/>
</dbReference>
<evidence type="ECO:0000259" key="1">
    <source>
        <dbReference type="PROSITE" id="PS50828"/>
    </source>
</evidence>
<dbReference type="InterPro" id="IPR002625">
    <property type="entry name" value="Smr_dom"/>
</dbReference>
<comment type="caution">
    <text evidence="2">The sequence shown here is derived from an EMBL/GenBank/DDBJ whole genome shotgun (WGS) entry which is preliminary data.</text>
</comment>
<dbReference type="Gene3D" id="3.30.1370.110">
    <property type="match status" value="1"/>
</dbReference>